<feature type="chain" id="PRO_5045264563" evidence="1">
    <location>
        <begin position="20"/>
        <end position="142"/>
    </location>
</feature>
<sequence>MKKAIAALALTLAATTAKAEVLTYDCTLHRMEQGWISERVVLSVDAENKRARVYDAYIHHYSDQKPKDVRFKKTRKGEYRLMWKMKIPASNGGLTYVSYTATLNPEKQRLDMVARFPQDNVSNRPSGYGGCSVNATESLYAS</sequence>
<dbReference type="EMBL" id="JABXWT010000002">
    <property type="protein sequence ID" value="NVO55702.1"/>
    <property type="molecule type" value="Genomic_DNA"/>
</dbReference>
<name>A0ABX2PQ21_9RHOB</name>
<accession>A0ABX2PQ21</accession>
<organism evidence="2 3">
    <name type="scientific">Ruegeria haliotis</name>
    <dbReference type="NCBI Taxonomy" id="2747601"/>
    <lineage>
        <taxon>Bacteria</taxon>
        <taxon>Pseudomonadati</taxon>
        <taxon>Pseudomonadota</taxon>
        <taxon>Alphaproteobacteria</taxon>
        <taxon>Rhodobacterales</taxon>
        <taxon>Roseobacteraceae</taxon>
        <taxon>Ruegeria</taxon>
    </lineage>
</organism>
<dbReference type="Proteomes" id="UP000630805">
    <property type="component" value="Unassembled WGS sequence"/>
</dbReference>
<keyword evidence="3" id="KW-1185">Reference proteome</keyword>
<keyword evidence="1" id="KW-0732">Signal</keyword>
<feature type="signal peptide" evidence="1">
    <location>
        <begin position="1"/>
        <end position="19"/>
    </location>
</feature>
<reference evidence="2 3" key="1">
    <citation type="submission" date="2020-06" db="EMBL/GenBank/DDBJ databases">
        <authorList>
            <person name="Cao W.R."/>
        </authorList>
    </citation>
    <scope>NUCLEOTIDE SEQUENCE [LARGE SCALE GENOMIC DNA]</scope>
    <source>
        <strain evidence="2 3">B1Z28</strain>
    </source>
</reference>
<evidence type="ECO:0000313" key="3">
    <source>
        <dbReference type="Proteomes" id="UP000630805"/>
    </source>
</evidence>
<comment type="caution">
    <text evidence="2">The sequence shown here is derived from an EMBL/GenBank/DDBJ whole genome shotgun (WGS) entry which is preliminary data.</text>
</comment>
<dbReference type="RefSeq" id="WP_176863375.1">
    <property type="nucleotide sequence ID" value="NZ_JABXWT010000002.1"/>
</dbReference>
<protein>
    <submittedName>
        <fullName evidence="2">Uncharacterized protein</fullName>
    </submittedName>
</protein>
<gene>
    <name evidence="2" type="ORF">HW561_07865</name>
</gene>
<proteinExistence type="predicted"/>
<evidence type="ECO:0000256" key="1">
    <source>
        <dbReference type="SAM" id="SignalP"/>
    </source>
</evidence>
<evidence type="ECO:0000313" key="2">
    <source>
        <dbReference type="EMBL" id="NVO55702.1"/>
    </source>
</evidence>